<protein>
    <submittedName>
        <fullName evidence="2">Uncharacterized protein</fullName>
    </submittedName>
</protein>
<accession>A0AAP0EDU0</accession>
<keyword evidence="1" id="KW-0812">Transmembrane</keyword>
<name>A0AAP0EDU0_9MAGN</name>
<proteinExistence type="predicted"/>
<reference evidence="2 3" key="1">
    <citation type="submission" date="2024-01" db="EMBL/GenBank/DDBJ databases">
        <title>Genome assemblies of Stephania.</title>
        <authorList>
            <person name="Yang L."/>
        </authorList>
    </citation>
    <scope>NUCLEOTIDE SEQUENCE [LARGE SCALE GENOMIC DNA]</scope>
    <source>
        <strain evidence="2">YNDBR</strain>
        <tissue evidence="2">Leaf</tissue>
    </source>
</reference>
<keyword evidence="1" id="KW-0472">Membrane</keyword>
<sequence length="233" mass="26664">MSIVKAIGSRLANRARGLLLGLYNLLDDITGWAHLRCTQNSDMSSMHATLESTLPALVACHTTSLKWSTSHSYDLSSGNSVRMSCMHDQEWWKMQCRLNTNGFLDTRAHGFWGLGTLIYALTLSYVARARQRLSKASGRTTRYETRGRTSIRNRVRERGQHWEIYFEDFGVAFPLAFCSETYLNPHVVNPHCSRQIPVRLLPSTHSFPQKNCKKRDRIRFSSTKPKPVYPGLR</sequence>
<feature type="transmembrane region" description="Helical" evidence="1">
    <location>
        <begin position="109"/>
        <end position="127"/>
    </location>
</feature>
<comment type="caution">
    <text evidence="2">The sequence shown here is derived from an EMBL/GenBank/DDBJ whole genome shotgun (WGS) entry which is preliminary data.</text>
</comment>
<evidence type="ECO:0000313" key="2">
    <source>
        <dbReference type="EMBL" id="KAK9087383.1"/>
    </source>
</evidence>
<dbReference type="Proteomes" id="UP001420932">
    <property type="component" value="Unassembled WGS sequence"/>
</dbReference>
<gene>
    <name evidence="2" type="ORF">Syun_029777</name>
</gene>
<evidence type="ECO:0000256" key="1">
    <source>
        <dbReference type="SAM" id="Phobius"/>
    </source>
</evidence>
<keyword evidence="1" id="KW-1133">Transmembrane helix</keyword>
<dbReference type="EMBL" id="JBBNAF010000013">
    <property type="protein sequence ID" value="KAK9087383.1"/>
    <property type="molecule type" value="Genomic_DNA"/>
</dbReference>
<evidence type="ECO:0000313" key="3">
    <source>
        <dbReference type="Proteomes" id="UP001420932"/>
    </source>
</evidence>
<organism evidence="2 3">
    <name type="scientific">Stephania yunnanensis</name>
    <dbReference type="NCBI Taxonomy" id="152371"/>
    <lineage>
        <taxon>Eukaryota</taxon>
        <taxon>Viridiplantae</taxon>
        <taxon>Streptophyta</taxon>
        <taxon>Embryophyta</taxon>
        <taxon>Tracheophyta</taxon>
        <taxon>Spermatophyta</taxon>
        <taxon>Magnoliopsida</taxon>
        <taxon>Ranunculales</taxon>
        <taxon>Menispermaceae</taxon>
        <taxon>Menispermoideae</taxon>
        <taxon>Cissampelideae</taxon>
        <taxon>Stephania</taxon>
    </lineage>
</organism>
<keyword evidence="3" id="KW-1185">Reference proteome</keyword>
<dbReference type="AlphaFoldDB" id="A0AAP0EDU0"/>